<dbReference type="Proteomes" id="UP000636264">
    <property type="component" value="Unassembled WGS sequence"/>
</dbReference>
<reference evidence="1" key="1">
    <citation type="journal article" date="2014" name="Int. J. Syst. Evol. Microbiol.">
        <title>Complete genome sequence of Corynebacterium casei LMG S-19264T (=DSM 44701T), isolated from a smear-ripened cheese.</title>
        <authorList>
            <consortium name="US DOE Joint Genome Institute (JGI-PGF)"/>
            <person name="Walter F."/>
            <person name="Albersmeier A."/>
            <person name="Kalinowski J."/>
            <person name="Ruckert C."/>
        </authorList>
    </citation>
    <scope>NUCLEOTIDE SEQUENCE</scope>
    <source>
        <strain evidence="1">CGMCC 1.15320</strain>
    </source>
</reference>
<dbReference type="RefSeq" id="WP_188720100.1">
    <property type="nucleotide sequence ID" value="NZ_BMIF01000003.1"/>
</dbReference>
<gene>
    <name evidence="1" type="ORF">GCM10011385_12400</name>
</gene>
<name>A0A916W257_9HYPH</name>
<proteinExistence type="predicted"/>
<dbReference type="Gene3D" id="3.30.2440.10">
    <property type="entry name" value="Secreted effector protein SifA"/>
    <property type="match status" value="1"/>
</dbReference>
<dbReference type="EMBL" id="BMIF01000003">
    <property type="protein sequence ID" value="GGA60257.1"/>
    <property type="molecule type" value="Genomic_DNA"/>
</dbReference>
<evidence type="ECO:0000313" key="1">
    <source>
        <dbReference type="EMBL" id="GGA60257.1"/>
    </source>
</evidence>
<sequence>MATVLGIQGRFFDISLNPSDIKAASAGQSDRPSIARTIERIWDTIKDWFCRTNVREAKSHLFTLYDPSATDRDKAVAYFALKNLVGGGYVDRFTVEMMPFGYELRIDYGSGIPSFTHSVELCSGDILAEKLNKDISEAWSDPDARCRFQGELVRDLGRAIYMVDGSEIPHMDADRAGDLARLRSLKTAISGRLHASPEQLGALEVITYQKLFAMMIQSSLELHGLPMAYDLLQIRGHGQTTYQMTKIGNDIELYASFSSEWMLGNQEQTTFLQAPAFDTRILVAPDGTAKVISALCGATPNDEAATLR</sequence>
<protein>
    <submittedName>
        <fullName evidence="1">Uncharacterized protein</fullName>
    </submittedName>
</protein>
<comment type="caution">
    <text evidence="1">The sequence shown here is derived from an EMBL/GenBank/DDBJ whole genome shotgun (WGS) entry which is preliminary data.</text>
</comment>
<accession>A0A916W257</accession>
<keyword evidence="2" id="KW-1185">Reference proteome</keyword>
<organism evidence="1 2">
    <name type="scientific">Nitratireductor aestuarii</name>
    <dbReference type="NCBI Taxonomy" id="1735103"/>
    <lineage>
        <taxon>Bacteria</taxon>
        <taxon>Pseudomonadati</taxon>
        <taxon>Pseudomonadota</taxon>
        <taxon>Alphaproteobacteria</taxon>
        <taxon>Hyphomicrobiales</taxon>
        <taxon>Phyllobacteriaceae</taxon>
        <taxon>Nitratireductor</taxon>
    </lineage>
</organism>
<evidence type="ECO:0000313" key="2">
    <source>
        <dbReference type="Proteomes" id="UP000636264"/>
    </source>
</evidence>
<reference evidence="1" key="2">
    <citation type="submission" date="2020-09" db="EMBL/GenBank/DDBJ databases">
        <authorList>
            <person name="Sun Q."/>
            <person name="Zhou Y."/>
        </authorList>
    </citation>
    <scope>NUCLEOTIDE SEQUENCE</scope>
    <source>
        <strain evidence="1">CGMCC 1.15320</strain>
    </source>
</reference>
<dbReference type="AlphaFoldDB" id="A0A916W257"/>